<reference evidence="2" key="1">
    <citation type="submission" date="2011-08" db="EMBL/GenBank/DDBJ databases">
        <authorList>
            <person name="Rombauts S."/>
        </authorList>
    </citation>
    <scope>NUCLEOTIDE SEQUENCE</scope>
    <source>
        <strain evidence="2">London</strain>
    </source>
</reference>
<dbReference type="AlphaFoldDB" id="T1K3P9"/>
<evidence type="ECO:0000313" key="2">
    <source>
        <dbReference type="Proteomes" id="UP000015104"/>
    </source>
</evidence>
<protein>
    <submittedName>
        <fullName evidence="1">Uncharacterized protein</fullName>
    </submittedName>
</protein>
<dbReference type="EnsemblMetazoa" id="tetur04g09493.1">
    <property type="protein sequence ID" value="tetur04g09493.1"/>
    <property type="gene ID" value="tetur04g09493"/>
</dbReference>
<organism evidence="1 2">
    <name type="scientific">Tetranychus urticae</name>
    <name type="common">Two-spotted spider mite</name>
    <dbReference type="NCBI Taxonomy" id="32264"/>
    <lineage>
        <taxon>Eukaryota</taxon>
        <taxon>Metazoa</taxon>
        <taxon>Ecdysozoa</taxon>
        <taxon>Arthropoda</taxon>
        <taxon>Chelicerata</taxon>
        <taxon>Arachnida</taxon>
        <taxon>Acari</taxon>
        <taxon>Acariformes</taxon>
        <taxon>Trombidiformes</taxon>
        <taxon>Prostigmata</taxon>
        <taxon>Eleutherengona</taxon>
        <taxon>Raphignathae</taxon>
        <taxon>Tetranychoidea</taxon>
        <taxon>Tetranychidae</taxon>
        <taxon>Tetranychus</taxon>
    </lineage>
</organism>
<keyword evidence="2" id="KW-1185">Reference proteome</keyword>
<dbReference type="HOGENOM" id="CLU_3419633_0_0_1"/>
<evidence type="ECO:0000313" key="1">
    <source>
        <dbReference type="EnsemblMetazoa" id="tetur04g09493.1"/>
    </source>
</evidence>
<reference evidence="1" key="2">
    <citation type="submission" date="2015-06" db="UniProtKB">
        <authorList>
            <consortium name="EnsemblMetazoa"/>
        </authorList>
    </citation>
    <scope>IDENTIFICATION</scope>
</reference>
<proteinExistence type="predicted"/>
<accession>T1K3P9</accession>
<dbReference type="EMBL" id="CAEY01001356">
    <property type="status" value="NOT_ANNOTATED_CDS"/>
    <property type="molecule type" value="Genomic_DNA"/>
</dbReference>
<sequence>MLYYMTFNISTRLRFDWIKGSNKFD</sequence>
<dbReference type="Proteomes" id="UP000015104">
    <property type="component" value="Unassembled WGS sequence"/>
</dbReference>
<name>T1K3P9_TETUR</name>